<keyword evidence="2" id="KW-1185">Reference proteome</keyword>
<reference evidence="1 2" key="1">
    <citation type="submission" date="2019-03" db="EMBL/GenBank/DDBJ databases">
        <title>First draft genome of Liparis tanakae, snailfish: a comprehensive survey of snailfish specific genes.</title>
        <authorList>
            <person name="Kim W."/>
            <person name="Song I."/>
            <person name="Jeong J.-H."/>
            <person name="Kim D."/>
            <person name="Kim S."/>
            <person name="Ryu S."/>
            <person name="Song J.Y."/>
            <person name="Lee S.K."/>
        </authorList>
    </citation>
    <scope>NUCLEOTIDE SEQUENCE [LARGE SCALE GENOMIC DNA]</scope>
    <source>
        <tissue evidence="1">Muscle</tissue>
    </source>
</reference>
<organism evidence="1 2">
    <name type="scientific">Liparis tanakae</name>
    <name type="common">Tanaka's snailfish</name>
    <dbReference type="NCBI Taxonomy" id="230148"/>
    <lineage>
        <taxon>Eukaryota</taxon>
        <taxon>Metazoa</taxon>
        <taxon>Chordata</taxon>
        <taxon>Craniata</taxon>
        <taxon>Vertebrata</taxon>
        <taxon>Euteleostomi</taxon>
        <taxon>Actinopterygii</taxon>
        <taxon>Neopterygii</taxon>
        <taxon>Teleostei</taxon>
        <taxon>Neoteleostei</taxon>
        <taxon>Acanthomorphata</taxon>
        <taxon>Eupercaria</taxon>
        <taxon>Perciformes</taxon>
        <taxon>Cottioidei</taxon>
        <taxon>Cottales</taxon>
        <taxon>Liparidae</taxon>
        <taxon>Liparis</taxon>
    </lineage>
</organism>
<dbReference type="EMBL" id="SRLO01001340">
    <property type="protein sequence ID" value="TNN38771.1"/>
    <property type="molecule type" value="Genomic_DNA"/>
</dbReference>
<proteinExistence type="predicted"/>
<accession>A0A4Z2FCT5</accession>
<gene>
    <name evidence="1" type="ORF">EYF80_051063</name>
</gene>
<evidence type="ECO:0000313" key="1">
    <source>
        <dbReference type="EMBL" id="TNN38771.1"/>
    </source>
</evidence>
<dbReference type="Proteomes" id="UP000314294">
    <property type="component" value="Unassembled WGS sequence"/>
</dbReference>
<name>A0A4Z2FCT5_9TELE</name>
<comment type="caution">
    <text evidence="1">The sequence shown here is derived from an EMBL/GenBank/DDBJ whole genome shotgun (WGS) entry which is preliminary data.</text>
</comment>
<evidence type="ECO:0000313" key="2">
    <source>
        <dbReference type="Proteomes" id="UP000314294"/>
    </source>
</evidence>
<dbReference type="AlphaFoldDB" id="A0A4Z2FCT5"/>
<protein>
    <submittedName>
        <fullName evidence="1">Uncharacterized protein</fullName>
    </submittedName>
</protein>
<sequence length="106" mass="11440">MLITAALARVECEWNGDVVAALVENDVLELDRDVSSQTLPSALCVALCGRGPSLKAGRCTLQVIVVGLWRGSSSLLCSCFMAVTDLILRFMNELDHVNTSKTKSNQ</sequence>